<evidence type="ECO:0000256" key="1">
    <source>
        <dbReference type="SAM" id="Phobius"/>
    </source>
</evidence>
<keyword evidence="1" id="KW-0812">Transmembrane</keyword>
<dbReference type="EMBL" id="MN738838">
    <property type="protein sequence ID" value="QHT38997.1"/>
    <property type="molecule type" value="Genomic_DNA"/>
</dbReference>
<evidence type="ECO:0000313" key="2">
    <source>
        <dbReference type="EMBL" id="QHT38997.1"/>
    </source>
</evidence>
<name>A0A6C0FAW8_9ZZZZ</name>
<dbReference type="AlphaFoldDB" id="A0A6C0FAW8"/>
<proteinExistence type="predicted"/>
<protein>
    <submittedName>
        <fullName evidence="2">Uncharacterized protein</fullName>
    </submittedName>
</protein>
<organism evidence="2">
    <name type="scientific">viral metagenome</name>
    <dbReference type="NCBI Taxonomy" id="1070528"/>
    <lineage>
        <taxon>unclassified sequences</taxon>
        <taxon>metagenomes</taxon>
        <taxon>organismal metagenomes</taxon>
    </lineage>
</organism>
<sequence>MSDLRIDDIFLYLLLFVVFCYFMKEFKFRNNIEGLEGGYCGYPGTPGGHWPEDDKEVKDMMMAMATDTSLCFPASFGANSAEYIEICNKSPFSKECLVPTDPLTPEEVKRVCQNMCSEVDENVFDECVRLCQVSANHRELCSRVDDFCSMSPGLTQTRPKSDCVKTLSVGTPSTTPCKWIPS</sequence>
<feature type="transmembrane region" description="Helical" evidence="1">
    <location>
        <begin position="6"/>
        <end position="23"/>
    </location>
</feature>
<accession>A0A6C0FAW8</accession>
<keyword evidence="1" id="KW-0472">Membrane</keyword>
<keyword evidence="1" id="KW-1133">Transmembrane helix</keyword>
<reference evidence="2" key="1">
    <citation type="journal article" date="2020" name="Nature">
        <title>Giant virus diversity and host interactions through global metagenomics.</title>
        <authorList>
            <person name="Schulz F."/>
            <person name="Roux S."/>
            <person name="Paez-Espino D."/>
            <person name="Jungbluth S."/>
            <person name="Walsh D.A."/>
            <person name="Denef V.J."/>
            <person name="McMahon K.D."/>
            <person name="Konstantinidis K.T."/>
            <person name="Eloe-Fadrosh E.A."/>
            <person name="Kyrpides N.C."/>
            <person name="Woyke T."/>
        </authorList>
    </citation>
    <scope>NUCLEOTIDE SEQUENCE</scope>
    <source>
        <strain evidence="2">GVMAG-S-ERX556126-94</strain>
    </source>
</reference>